<protein>
    <submittedName>
        <fullName evidence="1">AAA family ATPase</fullName>
    </submittedName>
</protein>
<sequence length="166" mass="17498">MAVLVVLAGLPGVGKSAVARALAARTGALWLRIDAIEQAMRGSHMAFTDLADGGYAAAQAVARGALAQGLDVIGDCVNPWPLTREAWEAAGAGYRVLRVELLCTDAGEHRRRVEARAPEVAGLVLPDWAAVQARDYRPWPGADLRIDTAVEKMEGAAARIAAAMED</sequence>
<dbReference type="RefSeq" id="WP_353472600.1">
    <property type="nucleotide sequence ID" value="NZ_CP123384.1"/>
</dbReference>
<reference evidence="1" key="1">
    <citation type="submission" date="2023-02" db="EMBL/GenBank/DDBJ databases">
        <title>Description and genomic characterization of Salipiger bruguierae sp. nov., isolated from the sediment of mangrove plant Bruguiera sexangula.</title>
        <authorList>
            <person name="Long M."/>
        </authorList>
    </citation>
    <scope>NUCLEOTIDE SEQUENCE</scope>
    <source>
        <strain evidence="1">H15</strain>
    </source>
</reference>
<name>A0AAU8AGR9_9RHOB</name>
<dbReference type="InterPro" id="IPR027417">
    <property type="entry name" value="P-loop_NTPase"/>
</dbReference>
<evidence type="ECO:0000313" key="1">
    <source>
        <dbReference type="EMBL" id="XCC93781.1"/>
    </source>
</evidence>
<dbReference type="SUPFAM" id="SSF52540">
    <property type="entry name" value="P-loop containing nucleoside triphosphate hydrolases"/>
    <property type="match status" value="1"/>
</dbReference>
<dbReference type="PANTHER" id="PTHR37807:SF3">
    <property type="entry name" value="OS07G0160300 PROTEIN"/>
    <property type="match status" value="1"/>
</dbReference>
<gene>
    <name evidence="1" type="ORF">PVT71_00830</name>
</gene>
<accession>A0AAU8AGR9</accession>
<organism evidence="1">
    <name type="scientific">Alloyangia sp. H15</name>
    <dbReference type="NCBI Taxonomy" id="3029062"/>
    <lineage>
        <taxon>Bacteria</taxon>
        <taxon>Pseudomonadati</taxon>
        <taxon>Pseudomonadota</taxon>
        <taxon>Alphaproteobacteria</taxon>
        <taxon>Rhodobacterales</taxon>
        <taxon>Roseobacteraceae</taxon>
        <taxon>Alloyangia</taxon>
    </lineage>
</organism>
<dbReference type="PANTHER" id="PTHR37807">
    <property type="entry name" value="OS07G0160300 PROTEIN"/>
    <property type="match status" value="1"/>
</dbReference>
<proteinExistence type="predicted"/>
<dbReference type="Gene3D" id="3.40.50.300">
    <property type="entry name" value="P-loop containing nucleotide triphosphate hydrolases"/>
    <property type="match status" value="1"/>
</dbReference>
<dbReference type="Pfam" id="PF13671">
    <property type="entry name" value="AAA_33"/>
    <property type="match status" value="1"/>
</dbReference>
<dbReference type="EMBL" id="CP123384">
    <property type="protein sequence ID" value="XCC93781.1"/>
    <property type="molecule type" value="Genomic_DNA"/>
</dbReference>
<dbReference type="AlphaFoldDB" id="A0AAU8AGR9"/>